<feature type="region of interest" description="Disordered" evidence="1">
    <location>
        <begin position="323"/>
        <end position="360"/>
    </location>
</feature>
<accession>A0A9N8VE35</accession>
<dbReference type="EMBL" id="CAJVPK010000093">
    <property type="protein sequence ID" value="CAG8447193.1"/>
    <property type="molecule type" value="Genomic_DNA"/>
</dbReference>
<feature type="compositionally biased region" description="Acidic residues" evidence="1">
    <location>
        <begin position="350"/>
        <end position="360"/>
    </location>
</feature>
<name>A0A9N8VE35_9GLOM</name>
<reference evidence="3" key="1">
    <citation type="submission" date="2021-06" db="EMBL/GenBank/DDBJ databases">
        <authorList>
            <person name="Kallberg Y."/>
            <person name="Tangrot J."/>
            <person name="Rosling A."/>
        </authorList>
    </citation>
    <scope>NUCLEOTIDE SEQUENCE</scope>
    <source>
        <strain evidence="3">AZ414A</strain>
    </source>
</reference>
<sequence length="360" mass="41288">MSSRASSPISPLDSELSVGSSYDLSTHSVILVNDDANPLFIDTPYFVGRICVRVRDFKGIVPPGKTRRSSSPYFEGNKEQYSIQVQGRFKGEKWTADNIIFGNDFDRKINLPPISRLGLKIMKWIDPCLETDIYNDKPWAYSPLLYTVNVLRVEYDELTSDHNNYLPPWPSYDGRHIKEGIINSSDNVSKRKKYFSSEENRKKFEINENQVWNFDFCNSYIDFNNIAVKIPGIKIGILQYWDGQPFRYVCKSRDSSVVFFVITFQLLEVNEEEKFSDPSQQSEVRSTKVSNQLLKYDQYNEPSLTPKSSARWASVKSPSSVLFSNSQRQIHSMRNSIPSSPSPGSVNIDESSENEEDIDI</sequence>
<evidence type="ECO:0000256" key="1">
    <source>
        <dbReference type="SAM" id="MobiDB-lite"/>
    </source>
</evidence>
<keyword evidence="4" id="KW-1185">Reference proteome</keyword>
<dbReference type="OrthoDB" id="2119945at2759"/>
<dbReference type="Pfam" id="PF08588">
    <property type="entry name" value="Duc1"/>
    <property type="match status" value="1"/>
</dbReference>
<dbReference type="Proteomes" id="UP000789706">
    <property type="component" value="Unassembled WGS sequence"/>
</dbReference>
<feature type="domain" description="Domain of unknown function at the cortex 1" evidence="2">
    <location>
        <begin position="18"/>
        <end position="266"/>
    </location>
</feature>
<feature type="compositionally biased region" description="Polar residues" evidence="1">
    <location>
        <begin position="323"/>
        <end position="345"/>
    </location>
</feature>
<evidence type="ECO:0000259" key="2">
    <source>
        <dbReference type="Pfam" id="PF08588"/>
    </source>
</evidence>
<gene>
    <name evidence="3" type="ORF">DEBURN_LOCUS1876</name>
</gene>
<dbReference type="AlphaFoldDB" id="A0A9N8VE35"/>
<dbReference type="InterPro" id="IPR013897">
    <property type="entry name" value="Duc1"/>
</dbReference>
<evidence type="ECO:0000313" key="3">
    <source>
        <dbReference type="EMBL" id="CAG8447193.1"/>
    </source>
</evidence>
<comment type="caution">
    <text evidence="3">The sequence shown here is derived from an EMBL/GenBank/DDBJ whole genome shotgun (WGS) entry which is preliminary data.</text>
</comment>
<protein>
    <submittedName>
        <fullName evidence="3">8310_t:CDS:1</fullName>
    </submittedName>
</protein>
<dbReference type="PANTHER" id="PTHR34826:SF2">
    <property type="entry name" value="UPF0590 PROTEIN C409.17C"/>
    <property type="match status" value="1"/>
</dbReference>
<organism evidence="3 4">
    <name type="scientific">Diversispora eburnea</name>
    <dbReference type="NCBI Taxonomy" id="1213867"/>
    <lineage>
        <taxon>Eukaryota</taxon>
        <taxon>Fungi</taxon>
        <taxon>Fungi incertae sedis</taxon>
        <taxon>Mucoromycota</taxon>
        <taxon>Glomeromycotina</taxon>
        <taxon>Glomeromycetes</taxon>
        <taxon>Diversisporales</taxon>
        <taxon>Diversisporaceae</taxon>
        <taxon>Diversispora</taxon>
    </lineage>
</organism>
<proteinExistence type="predicted"/>
<evidence type="ECO:0000313" key="4">
    <source>
        <dbReference type="Proteomes" id="UP000789706"/>
    </source>
</evidence>
<dbReference type="PANTHER" id="PTHR34826">
    <property type="entry name" value="UPF0590 PROTEIN C409.17C"/>
    <property type="match status" value="1"/>
</dbReference>